<sequence length="454" mass="49341">MKSLIAFSLVAIQAVSARYGMYIDQWHVASLANRNLTAGIDHVIMAFAESILFTNPTPANYTPFASVESMRARFDPGTKFSLAIGGWGDNAGFDLAVTNDTTRRRFAKNVAQTLDRLGFDGVDIDWEYPGGNGADYRQVPNSKKTGEINQFPKLLHEIRSAIGKKVLSVAVPGLRRDMIAYTPEEAPKIWEVVDFVNVMAYDLMNRRDNITKHHTDVQGSLEAVDAYLELGLKPSKVNLGFAFYAKYFKTAPGYNCTATPLGCPTAELEAPDGSDTGNSGALTFEASNYLSVPTDLSVTTDGSCGATVGKKCPEGYCCSLYGYCGATADYCGASCLAGYGKCDDVSVTTSWENALRNGKVDAKAGGQYYWDPAATLFWTWDTPALINRKFQDIIAARGLGGAFAWSLGEDSHDWSHLQALQAGVKAFLSPVSPRSASTSHQRRKAHYHKARTSI</sequence>
<dbReference type="InterPro" id="IPR017853">
    <property type="entry name" value="GH"/>
</dbReference>
<keyword evidence="9 12" id="KW-0326">Glycosidase</keyword>
<evidence type="ECO:0000259" key="16">
    <source>
        <dbReference type="PROSITE" id="PS51910"/>
    </source>
</evidence>
<keyword evidence="11" id="KW-1015">Disulfide bond</keyword>
<dbReference type="PROSITE" id="PS00026">
    <property type="entry name" value="CHIT_BIND_I_1"/>
    <property type="match status" value="1"/>
</dbReference>
<evidence type="ECO:0000256" key="14">
    <source>
        <dbReference type="SAM" id="SignalP"/>
    </source>
</evidence>
<evidence type="ECO:0000256" key="2">
    <source>
        <dbReference type="ARBA" id="ARBA00008682"/>
    </source>
</evidence>
<evidence type="ECO:0000256" key="6">
    <source>
        <dbReference type="ARBA" id="ARBA00023024"/>
    </source>
</evidence>
<evidence type="ECO:0000259" key="15">
    <source>
        <dbReference type="PROSITE" id="PS50941"/>
    </source>
</evidence>
<keyword evidence="8" id="KW-0119">Carbohydrate metabolism</keyword>
<feature type="region of interest" description="Disordered" evidence="13">
    <location>
        <begin position="433"/>
        <end position="454"/>
    </location>
</feature>
<dbReference type="Pfam" id="PF00704">
    <property type="entry name" value="Glyco_hydro_18"/>
    <property type="match status" value="1"/>
</dbReference>
<accession>A0A2T5M0B3</accession>
<feature type="domain" description="GH18" evidence="16">
    <location>
        <begin position="17"/>
        <end position="427"/>
    </location>
</feature>
<proteinExistence type="inferred from homology"/>
<dbReference type="PROSITE" id="PS51910">
    <property type="entry name" value="GH18_2"/>
    <property type="match status" value="1"/>
</dbReference>
<feature type="disulfide bond" evidence="11">
    <location>
        <begin position="312"/>
        <end position="324"/>
    </location>
</feature>
<dbReference type="Gene3D" id="3.10.50.10">
    <property type="match status" value="1"/>
</dbReference>
<dbReference type="Gene3D" id="3.30.60.10">
    <property type="entry name" value="Endochitinase-like"/>
    <property type="match status" value="1"/>
</dbReference>
<evidence type="ECO:0000313" key="18">
    <source>
        <dbReference type="Proteomes" id="UP000244073"/>
    </source>
</evidence>
<dbReference type="CDD" id="cd00035">
    <property type="entry name" value="ChtBD1"/>
    <property type="match status" value="1"/>
</dbReference>
<dbReference type="AlphaFoldDB" id="A0A2T5M0B3"/>
<comment type="catalytic activity">
    <reaction evidence="1">
        <text>Random endo-hydrolysis of N-acetyl-beta-D-glucosaminide (1-&gt;4)-beta-linkages in chitin and chitodextrins.</text>
        <dbReference type="EC" id="3.2.1.14"/>
    </reaction>
</comment>
<dbReference type="GO" id="GO:0008061">
    <property type="term" value="F:chitin binding"/>
    <property type="evidence" value="ECO:0007669"/>
    <property type="project" value="UniProtKB-UniRule"/>
</dbReference>
<evidence type="ECO:0000256" key="13">
    <source>
        <dbReference type="SAM" id="MobiDB-lite"/>
    </source>
</evidence>
<evidence type="ECO:0000256" key="12">
    <source>
        <dbReference type="RuleBase" id="RU000489"/>
    </source>
</evidence>
<dbReference type="InterPro" id="IPR029070">
    <property type="entry name" value="Chitinase_insertion_sf"/>
</dbReference>
<feature type="signal peptide" evidence="14">
    <location>
        <begin position="1"/>
        <end position="17"/>
    </location>
</feature>
<feature type="domain" description="Chitin-binding type-1" evidence="15">
    <location>
        <begin position="301"/>
        <end position="344"/>
    </location>
</feature>
<dbReference type="GeneID" id="63817278"/>
<dbReference type="InterPro" id="IPR001002">
    <property type="entry name" value="Chitin-bd_1"/>
</dbReference>
<dbReference type="InterPro" id="IPR001579">
    <property type="entry name" value="Glyco_hydro_18_chit_AS"/>
</dbReference>
<dbReference type="SUPFAM" id="SSF51445">
    <property type="entry name" value="(Trans)glycosidases"/>
    <property type="match status" value="1"/>
</dbReference>
<dbReference type="SMART" id="SM00270">
    <property type="entry name" value="ChtBD1"/>
    <property type="match status" value="1"/>
</dbReference>
<gene>
    <name evidence="17" type="ORF">P175DRAFT_0545661</name>
</gene>
<dbReference type="Gene3D" id="3.20.20.80">
    <property type="entry name" value="Glycosidases"/>
    <property type="match status" value="2"/>
</dbReference>
<dbReference type="Pfam" id="PF00187">
    <property type="entry name" value="Chitin_bind_1"/>
    <property type="match status" value="1"/>
</dbReference>
<dbReference type="OrthoDB" id="73875at2759"/>
<keyword evidence="10" id="KW-0624">Polysaccharide degradation</keyword>
<evidence type="ECO:0000256" key="9">
    <source>
        <dbReference type="ARBA" id="ARBA00023295"/>
    </source>
</evidence>
<dbReference type="PROSITE" id="PS50941">
    <property type="entry name" value="CHIT_BIND_I_2"/>
    <property type="match status" value="1"/>
</dbReference>
<evidence type="ECO:0000256" key="10">
    <source>
        <dbReference type="ARBA" id="ARBA00023326"/>
    </source>
</evidence>
<dbReference type="RefSeq" id="XP_040753351.1">
    <property type="nucleotide sequence ID" value="XM_040900395.1"/>
</dbReference>
<organism evidence="17 18">
    <name type="scientific">Aspergillus ochraceoroseus IBT 24754</name>
    <dbReference type="NCBI Taxonomy" id="1392256"/>
    <lineage>
        <taxon>Eukaryota</taxon>
        <taxon>Fungi</taxon>
        <taxon>Dikarya</taxon>
        <taxon>Ascomycota</taxon>
        <taxon>Pezizomycotina</taxon>
        <taxon>Eurotiomycetes</taxon>
        <taxon>Eurotiomycetidae</taxon>
        <taxon>Eurotiales</taxon>
        <taxon>Aspergillaceae</taxon>
        <taxon>Aspergillus</taxon>
        <taxon>Aspergillus subgen. Nidulantes</taxon>
    </lineage>
</organism>
<comment type="similarity">
    <text evidence="2">Belongs to the glycosyl hydrolase 18 family. Chitinase class V subfamily.</text>
</comment>
<reference evidence="17 18" key="1">
    <citation type="journal article" date="2018" name="Proc. Natl. Acad. Sci. U.S.A.">
        <title>Linking secondary metabolites to gene clusters through genome sequencing of six diverse Aspergillus species.</title>
        <authorList>
            <person name="Kaerboelling I."/>
            <person name="Vesth T.C."/>
            <person name="Frisvad J.C."/>
            <person name="Nybo J.L."/>
            <person name="Theobald S."/>
            <person name="Kuo A."/>
            <person name="Bowyer P."/>
            <person name="Matsuda Y."/>
            <person name="Mondo S."/>
            <person name="Lyhne E.K."/>
            <person name="Kogle M.E."/>
            <person name="Clum A."/>
            <person name="Lipzen A."/>
            <person name="Salamov A."/>
            <person name="Ngan C.Y."/>
            <person name="Daum C."/>
            <person name="Chiniquy J."/>
            <person name="Barry K."/>
            <person name="LaButti K."/>
            <person name="Haridas S."/>
            <person name="Simmons B.A."/>
            <person name="Magnuson J.K."/>
            <person name="Mortensen U.H."/>
            <person name="Larsen T.O."/>
            <person name="Grigoriev I.V."/>
            <person name="Baker S.E."/>
            <person name="Andersen M.R."/>
        </authorList>
    </citation>
    <scope>NUCLEOTIDE SEQUENCE [LARGE SCALE GENOMIC DNA]</scope>
    <source>
        <strain evidence="17 18">IBT 24754</strain>
    </source>
</reference>
<dbReference type="EC" id="3.2.1.14" evidence="3"/>
<evidence type="ECO:0000313" key="17">
    <source>
        <dbReference type="EMBL" id="PTU21959.1"/>
    </source>
</evidence>
<evidence type="ECO:0000256" key="4">
    <source>
        <dbReference type="ARBA" id="ARBA00022669"/>
    </source>
</evidence>
<dbReference type="GO" id="GO:0000272">
    <property type="term" value="P:polysaccharide catabolic process"/>
    <property type="evidence" value="ECO:0007669"/>
    <property type="project" value="UniProtKB-KW"/>
</dbReference>
<dbReference type="PANTHER" id="PTHR11177:SF337">
    <property type="entry name" value="CHITINASE"/>
    <property type="match status" value="1"/>
</dbReference>
<dbReference type="PROSITE" id="PS01095">
    <property type="entry name" value="GH18_1"/>
    <property type="match status" value="1"/>
</dbReference>
<keyword evidence="4 11" id="KW-0147">Chitin-binding</keyword>
<dbReference type="PANTHER" id="PTHR11177">
    <property type="entry name" value="CHITINASE"/>
    <property type="match status" value="1"/>
</dbReference>
<dbReference type="SMART" id="SM00636">
    <property type="entry name" value="Glyco_18"/>
    <property type="match status" value="1"/>
</dbReference>
<feature type="compositionally biased region" description="Basic residues" evidence="13">
    <location>
        <begin position="440"/>
        <end position="454"/>
    </location>
</feature>
<dbReference type="FunFam" id="3.20.20.80:FF:000159">
    <property type="entry name" value="Class V chitinase, putative"/>
    <property type="match status" value="1"/>
</dbReference>
<evidence type="ECO:0000256" key="5">
    <source>
        <dbReference type="ARBA" id="ARBA00022801"/>
    </source>
</evidence>
<comment type="caution">
    <text evidence="11">Lacks conserved residue(s) required for the propagation of feature annotation.</text>
</comment>
<keyword evidence="6" id="KW-0146">Chitin degradation</keyword>
<dbReference type="InterPro" id="IPR018371">
    <property type="entry name" value="Chitin-binding_1_CS"/>
</dbReference>
<dbReference type="GO" id="GO:0008843">
    <property type="term" value="F:endochitinase activity"/>
    <property type="evidence" value="ECO:0007669"/>
    <property type="project" value="UniProtKB-EC"/>
</dbReference>
<dbReference type="GO" id="GO:0005576">
    <property type="term" value="C:extracellular region"/>
    <property type="evidence" value="ECO:0007669"/>
    <property type="project" value="TreeGrafter"/>
</dbReference>
<evidence type="ECO:0000256" key="8">
    <source>
        <dbReference type="ARBA" id="ARBA00023277"/>
    </source>
</evidence>
<dbReference type="VEuPathDB" id="FungiDB:P175DRAFT_0545661"/>
<keyword evidence="7" id="KW-0843">Virulence</keyword>
<evidence type="ECO:0000256" key="7">
    <source>
        <dbReference type="ARBA" id="ARBA00023026"/>
    </source>
</evidence>
<dbReference type="SUPFAM" id="SSF57016">
    <property type="entry name" value="Plant lectins/antimicrobial peptides"/>
    <property type="match status" value="1"/>
</dbReference>
<evidence type="ECO:0000256" key="11">
    <source>
        <dbReference type="PROSITE-ProRule" id="PRU00261"/>
    </source>
</evidence>
<dbReference type="InterPro" id="IPR050314">
    <property type="entry name" value="Glycosyl_Hydrlase_18"/>
</dbReference>
<dbReference type="CDD" id="cd00598">
    <property type="entry name" value="GH18_chitinase-like"/>
    <property type="match status" value="1"/>
</dbReference>
<feature type="chain" id="PRO_5015463498" description="chitinase" evidence="14">
    <location>
        <begin position="18"/>
        <end position="454"/>
    </location>
</feature>
<feature type="disulfide bond" evidence="11">
    <location>
        <begin position="317"/>
        <end position="331"/>
    </location>
</feature>
<dbReference type="InterPro" id="IPR001223">
    <property type="entry name" value="Glyco_hydro18_cat"/>
</dbReference>
<keyword evidence="14" id="KW-0732">Signal</keyword>
<dbReference type="EMBL" id="MSFN02000003">
    <property type="protein sequence ID" value="PTU21959.1"/>
    <property type="molecule type" value="Genomic_DNA"/>
</dbReference>
<evidence type="ECO:0000256" key="3">
    <source>
        <dbReference type="ARBA" id="ARBA00012729"/>
    </source>
</evidence>
<comment type="caution">
    <text evidence="17">The sequence shown here is derived from an EMBL/GenBank/DDBJ whole genome shotgun (WGS) entry which is preliminary data.</text>
</comment>
<evidence type="ECO:0000256" key="1">
    <source>
        <dbReference type="ARBA" id="ARBA00000822"/>
    </source>
</evidence>
<name>A0A2T5M0B3_9EURO</name>
<dbReference type="InterPro" id="IPR036861">
    <property type="entry name" value="Endochitinase-like_sf"/>
</dbReference>
<dbReference type="GO" id="GO:0006032">
    <property type="term" value="P:chitin catabolic process"/>
    <property type="evidence" value="ECO:0007669"/>
    <property type="project" value="UniProtKB-KW"/>
</dbReference>
<dbReference type="InterPro" id="IPR011583">
    <property type="entry name" value="Chitinase_II/V-like_cat"/>
</dbReference>
<keyword evidence="5 12" id="KW-0378">Hydrolase</keyword>
<protein>
    <recommendedName>
        <fullName evidence="3">chitinase</fullName>
        <ecNumber evidence="3">3.2.1.14</ecNumber>
    </recommendedName>
</protein>
<dbReference type="Proteomes" id="UP000244073">
    <property type="component" value="Unassembled WGS sequence"/>
</dbReference>